<feature type="chain" id="PRO_5030135863" evidence="1">
    <location>
        <begin position="31"/>
        <end position="175"/>
    </location>
</feature>
<gene>
    <name evidence="2" type="ORF">FS320_32825</name>
</gene>
<feature type="signal peptide" evidence="1">
    <location>
        <begin position="1"/>
        <end position="30"/>
    </location>
</feature>
<keyword evidence="1" id="KW-0732">Signal</keyword>
<name>A0A5N7N1D2_9HYPH</name>
<dbReference type="RefSeq" id="WP_152716616.1">
    <property type="nucleotide sequence ID" value="NZ_VOSJ01000283.1"/>
</dbReference>
<organism evidence="2 3">
    <name type="scientific">Microvirga tunisiensis</name>
    <dbReference type="NCBI Taxonomy" id="2108360"/>
    <lineage>
        <taxon>Bacteria</taxon>
        <taxon>Pseudomonadati</taxon>
        <taxon>Pseudomonadota</taxon>
        <taxon>Alphaproteobacteria</taxon>
        <taxon>Hyphomicrobiales</taxon>
        <taxon>Methylobacteriaceae</taxon>
        <taxon>Microvirga</taxon>
    </lineage>
</organism>
<dbReference type="OrthoDB" id="8019890at2"/>
<evidence type="ECO:0000313" key="3">
    <source>
        <dbReference type="Proteomes" id="UP000403266"/>
    </source>
</evidence>
<proteinExistence type="predicted"/>
<evidence type="ECO:0000256" key="1">
    <source>
        <dbReference type="SAM" id="SignalP"/>
    </source>
</evidence>
<protein>
    <submittedName>
        <fullName evidence="2">Uncharacterized protein</fullName>
    </submittedName>
</protein>
<dbReference type="EMBL" id="VOSK01000262">
    <property type="protein sequence ID" value="MPR29736.1"/>
    <property type="molecule type" value="Genomic_DNA"/>
</dbReference>
<sequence length="175" mass="20677">MTRSSIIVASVLTLIALPPLFSTMITPASAQEQEWSNSDMSGGNLRDLLRDWVGDNPDRRDMLMDLLQERRGRRAEVMDRMHDRMDRRDRLRERLSNRGDDDEDGSWRDRGDLRDRLRERISSQGDDEEDGSRRGRLRERLAERRDGGDCYILTRSLRNEDRTLLVFVRRRVCRD</sequence>
<keyword evidence="3" id="KW-1185">Reference proteome</keyword>
<dbReference type="AlphaFoldDB" id="A0A5N7N1D2"/>
<comment type="caution">
    <text evidence="2">The sequence shown here is derived from an EMBL/GenBank/DDBJ whole genome shotgun (WGS) entry which is preliminary data.</text>
</comment>
<dbReference type="Proteomes" id="UP000403266">
    <property type="component" value="Unassembled WGS sequence"/>
</dbReference>
<evidence type="ECO:0000313" key="2">
    <source>
        <dbReference type="EMBL" id="MPR29736.1"/>
    </source>
</evidence>
<accession>A0A5N7N1D2</accession>
<reference evidence="2 3" key="1">
    <citation type="journal article" date="2019" name="Syst. Appl. Microbiol.">
        <title>Microvirga tunisiensis sp. nov., a root nodule symbiotic bacterium isolated from Lupinus micranthus and L. luteus grown in Northern Tunisia.</title>
        <authorList>
            <person name="Msaddak A."/>
            <person name="Rejili M."/>
            <person name="Duran D."/>
            <person name="Mars M."/>
            <person name="Palacios J.M."/>
            <person name="Ruiz-Argueso T."/>
            <person name="Rey L."/>
            <person name="Imperial J."/>
        </authorList>
    </citation>
    <scope>NUCLEOTIDE SEQUENCE [LARGE SCALE GENOMIC DNA]</scope>
    <source>
        <strain evidence="2 3">Lmie10</strain>
    </source>
</reference>